<keyword evidence="1" id="KW-0472">Membrane</keyword>
<name>A0ABN7SF13_OIKDI</name>
<organism evidence="2 3">
    <name type="scientific">Oikopleura dioica</name>
    <name type="common">Tunicate</name>
    <dbReference type="NCBI Taxonomy" id="34765"/>
    <lineage>
        <taxon>Eukaryota</taxon>
        <taxon>Metazoa</taxon>
        <taxon>Chordata</taxon>
        <taxon>Tunicata</taxon>
        <taxon>Appendicularia</taxon>
        <taxon>Copelata</taxon>
        <taxon>Oikopleuridae</taxon>
        <taxon>Oikopleura</taxon>
    </lineage>
</organism>
<keyword evidence="1" id="KW-0812">Transmembrane</keyword>
<sequence>MRKFRPPLVIEEKMTDEEAQCIDELKEWKHSACAQGNRFSTELPHYTLWGSPLSTRPEKILYLIGVFAVAYLRTMLCRMLDSKKPETSFQMILCLIFKCIKIFLDVNIVLFAVSGLWNVIALTAFLLGIFFGNISAYIIKVISAKLASCRSKIKKKCAKAEKKRGVLNPTFQHFSVIDRNDISRVRNNSTDDVYLQPRSAPVQKLSESDSTGGYITVENPNIQRAVHAEVYDESDYYSVAVNKDPVYESPYEQSKH</sequence>
<dbReference type="Proteomes" id="UP001158576">
    <property type="component" value="Chromosome XSR"/>
</dbReference>
<proteinExistence type="predicted"/>
<accession>A0ABN7SF13</accession>
<evidence type="ECO:0000256" key="1">
    <source>
        <dbReference type="SAM" id="Phobius"/>
    </source>
</evidence>
<dbReference type="EMBL" id="OU015569">
    <property type="protein sequence ID" value="CAG5098934.1"/>
    <property type="molecule type" value="Genomic_DNA"/>
</dbReference>
<feature type="transmembrane region" description="Helical" evidence="1">
    <location>
        <begin position="92"/>
        <end position="113"/>
    </location>
</feature>
<keyword evidence="3" id="KW-1185">Reference proteome</keyword>
<keyword evidence="1" id="KW-1133">Transmembrane helix</keyword>
<feature type="transmembrane region" description="Helical" evidence="1">
    <location>
        <begin position="60"/>
        <end position="80"/>
    </location>
</feature>
<evidence type="ECO:0000313" key="3">
    <source>
        <dbReference type="Proteomes" id="UP001158576"/>
    </source>
</evidence>
<feature type="transmembrane region" description="Helical" evidence="1">
    <location>
        <begin position="119"/>
        <end position="142"/>
    </location>
</feature>
<evidence type="ECO:0000313" key="2">
    <source>
        <dbReference type="EMBL" id="CAG5098934.1"/>
    </source>
</evidence>
<reference evidence="2 3" key="1">
    <citation type="submission" date="2021-04" db="EMBL/GenBank/DDBJ databases">
        <authorList>
            <person name="Bliznina A."/>
        </authorList>
    </citation>
    <scope>NUCLEOTIDE SEQUENCE [LARGE SCALE GENOMIC DNA]</scope>
</reference>
<protein>
    <submittedName>
        <fullName evidence="2">Oidioi.mRNA.OKI2018_I69.XSR.g16102.t1.cds</fullName>
    </submittedName>
</protein>
<gene>
    <name evidence="2" type="ORF">OKIOD_LOCUS7660</name>
</gene>